<name>A0A2G0CD69_9BACT</name>
<evidence type="ECO:0000313" key="3">
    <source>
        <dbReference type="EMBL" id="PHK97867.1"/>
    </source>
</evidence>
<comment type="caution">
    <text evidence="3">The sequence shown here is derived from an EMBL/GenBank/DDBJ whole genome shotgun (WGS) entry which is preliminary data.</text>
</comment>
<dbReference type="PANTHER" id="PTHR43685:SF2">
    <property type="entry name" value="GLYCOSYLTRANSFERASE 2-LIKE DOMAIN-CONTAINING PROTEIN"/>
    <property type="match status" value="1"/>
</dbReference>
<keyword evidence="1" id="KW-0472">Membrane</keyword>
<feature type="transmembrane region" description="Helical" evidence="1">
    <location>
        <begin position="272"/>
        <end position="292"/>
    </location>
</feature>
<keyword evidence="1" id="KW-1133">Transmembrane helix</keyword>
<dbReference type="InterPro" id="IPR050834">
    <property type="entry name" value="Glycosyltransf_2"/>
</dbReference>
<keyword evidence="4" id="KW-1185">Reference proteome</keyword>
<reference evidence="3 4" key="1">
    <citation type="submission" date="2017-10" db="EMBL/GenBank/DDBJ databases">
        <title>The draft genome sequence of Lewinella marina KCTC 32374.</title>
        <authorList>
            <person name="Wang K."/>
        </authorList>
    </citation>
    <scope>NUCLEOTIDE SEQUENCE [LARGE SCALE GENOMIC DNA]</scope>
    <source>
        <strain evidence="3 4">MKG-38</strain>
    </source>
</reference>
<evidence type="ECO:0000256" key="1">
    <source>
        <dbReference type="SAM" id="Phobius"/>
    </source>
</evidence>
<dbReference type="PANTHER" id="PTHR43685">
    <property type="entry name" value="GLYCOSYLTRANSFERASE"/>
    <property type="match status" value="1"/>
</dbReference>
<evidence type="ECO:0000313" key="4">
    <source>
        <dbReference type="Proteomes" id="UP000226437"/>
    </source>
</evidence>
<dbReference type="SUPFAM" id="SSF53448">
    <property type="entry name" value="Nucleotide-diphospho-sugar transferases"/>
    <property type="match status" value="1"/>
</dbReference>
<feature type="transmembrane region" description="Helical" evidence="1">
    <location>
        <begin position="299"/>
        <end position="316"/>
    </location>
</feature>
<dbReference type="EMBL" id="PDLO01000006">
    <property type="protein sequence ID" value="PHK97867.1"/>
    <property type="molecule type" value="Genomic_DNA"/>
</dbReference>
<dbReference type="InterPro" id="IPR029044">
    <property type="entry name" value="Nucleotide-diphossugar_trans"/>
</dbReference>
<dbReference type="Gene3D" id="3.90.550.10">
    <property type="entry name" value="Spore Coat Polysaccharide Biosynthesis Protein SpsA, Chain A"/>
    <property type="match status" value="1"/>
</dbReference>
<dbReference type="Pfam" id="PF00535">
    <property type="entry name" value="Glycos_transf_2"/>
    <property type="match status" value="1"/>
</dbReference>
<dbReference type="AlphaFoldDB" id="A0A2G0CD69"/>
<dbReference type="OrthoDB" id="9800276at2"/>
<protein>
    <recommendedName>
        <fullName evidence="2">Glycosyltransferase 2-like domain-containing protein</fullName>
    </recommendedName>
</protein>
<dbReference type="RefSeq" id="WP_099107141.1">
    <property type="nucleotide sequence ID" value="NZ_JAATJF010000003.1"/>
</dbReference>
<feature type="transmembrane region" description="Helical" evidence="1">
    <location>
        <begin position="336"/>
        <end position="358"/>
    </location>
</feature>
<dbReference type="InterPro" id="IPR001173">
    <property type="entry name" value="Glyco_trans_2-like"/>
</dbReference>
<evidence type="ECO:0000259" key="2">
    <source>
        <dbReference type="Pfam" id="PF00535"/>
    </source>
</evidence>
<organism evidence="3 4">
    <name type="scientific">Neolewinella marina</name>
    <dbReference type="NCBI Taxonomy" id="438751"/>
    <lineage>
        <taxon>Bacteria</taxon>
        <taxon>Pseudomonadati</taxon>
        <taxon>Bacteroidota</taxon>
        <taxon>Saprospiria</taxon>
        <taxon>Saprospirales</taxon>
        <taxon>Lewinellaceae</taxon>
        <taxon>Neolewinella</taxon>
    </lineage>
</organism>
<proteinExistence type="predicted"/>
<dbReference type="Proteomes" id="UP000226437">
    <property type="component" value="Unassembled WGS sequence"/>
</dbReference>
<keyword evidence="1" id="KW-0812">Transmembrane</keyword>
<accession>A0A2G0CD69</accession>
<sequence>MLFLLLLATFVQLLVWCFIFFPALRGGSGAATHDRPVSVIVCFRNEATRLEDCLRGILAQRHPAFEVIAVDDHSTDNSAAIVQDLSREAPQLRLLRPGPTRPGKKDALTAGIAAATHPLLLLTDADCVPASPDWLSRMTAPLKGEAETVLGCSPYRRAPGWLNRWQRFEATQTVLQYQGMARLGLPYMGVGRNLAYTADFFARAGGLAAHAHLPGGDDDLLVNQHATADRTARVVDPASWTLSDASPDWESYFFQKTRHQSVGLHYRRRHQLLLVAIAASHGLFYLSGLVLLLTPLASLALGLYGLRALAVVATYLRSPVNRFLGGGAGAVALWKVPGLLVFDALYSFFYLFLFFASFSSRRIW</sequence>
<gene>
    <name evidence="3" type="ORF">CGL56_13720</name>
</gene>
<feature type="domain" description="Glycosyltransferase 2-like" evidence="2">
    <location>
        <begin position="38"/>
        <end position="169"/>
    </location>
</feature>